<evidence type="ECO:0000313" key="4">
    <source>
        <dbReference type="EMBL" id="EXJ13911.1"/>
    </source>
</evidence>
<dbReference type="AlphaFoldDB" id="W9VAI7"/>
<reference evidence="4 5" key="1">
    <citation type="submission" date="2012-11" db="EMBL/GenBank/DDBJ databases">
        <title>Genome assembly of Thiorhodococcus sp. AK35.</title>
        <authorList>
            <person name="Nupur N."/>
            <person name="Khatri I."/>
            <person name="Subramanian S."/>
            <person name="Pinnaka A."/>
        </authorList>
    </citation>
    <scope>NUCLEOTIDE SEQUENCE [LARGE SCALE GENOMIC DNA]</scope>
    <source>
        <strain evidence="4 5">AK35</strain>
    </source>
</reference>
<gene>
    <name evidence="4" type="ORF">D779_3111</name>
</gene>
<dbReference type="PANTHER" id="PTHR44591">
    <property type="entry name" value="STRESS RESPONSE REGULATOR PROTEIN 1"/>
    <property type="match status" value="1"/>
</dbReference>
<dbReference type="RefSeq" id="WP_043755946.1">
    <property type="nucleotide sequence ID" value="NZ_AONC01000052.1"/>
</dbReference>
<name>W9VAI7_9GAMM</name>
<comment type="caution">
    <text evidence="4">The sequence shown here is derived from an EMBL/GenBank/DDBJ whole genome shotgun (WGS) entry which is preliminary data.</text>
</comment>
<dbReference type="InterPro" id="IPR011006">
    <property type="entry name" value="CheY-like_superfamily"/>
</dbReference>
<dbReference type="CDD" id="cd17546">
    <property type="entry name" value="REC_hyHK_CKI1_RcsC-like"/>
    <property type="match status" value="1"/>
</dbReference>
<evidence type="ECO:0000256" key="1">
    <source>
        <dbReference type="ARBA" id="ARBA00022553"/>
    </source>
</evidence>
<dbReference type="Proteomes" id="UP000019460">
    <property type="component" value="Unassembled WGS sequence"/>
</dbReference>
<feature type="modified residue" description="4-aspartylphosphate" evidence="2">
    <location>
        <position position="52"/>
    </location>
</feature>
<accession>W9VAI7</accession>
<keyword evidence="1 2" id="KW-0597">Phosphoprotein</keyword>
<dbReference type="InterPro" id="IPR001789">
    <property type="entry name" value="Sig_transdc_resp-reg_receiver"/>
</dbReference>
<dbReference type="PANTHER" id="PTHR44591:SF23">
    <property type="entry name" value="CHEY SUBFAMILY"/>
    <property type="match status" value="1"/>
</dbReference>
<dbReference type="EMBL" id="AONC01000052">
    <property type="protein sequence ID" value="EXJ13911.1"/>
    <property type="molecule type" value="Genomic_DNA"/>
</dbReference>
<dbReference type="eggNOG" id="COG2204">
    <property type="taxonomic scope" value="Bacteria"/>
</dbReference>
<protein>
    <submittedName>
        <fullName evidence="4">Response regulator receiver protein</fullName>
    </submittedName>
</protein>
<keyword evidence="5" id="KW-1185">Reference proteome</keyword>
<evidence type="ECO:0000259" key="3">
    <source>
        <dbReference type="PROSITE" id="PS50110"/>
    </source>
</evidence>
<dbReference type="Gene3D" id="3.40.50.2300">
    <property type="match status" value="1"/>
</dbReference>
<dbReference type="SMART" id="SM00448">
    <property type="entry name" value="REC"/>
    <property type="match status" value="1"/>
</dbReference>
<dbReference type="OrthoDB" id="9800897at2"/>
<dbReference type="GO" id="GO:0000160">
    <property type="term" value="P:phosphorelay signal transduction system"/>
    <property type="evidence" value="ECO:0007669"/>
    <property type="project" value="InterPro"/>
</dbReference>
<evidence type="ECO:0000256" key="2">
    <source>
        <dbReference type="PROSITE-ProRule" id="PRU00169"/>
    </source>
</evidence>
<dbReference type="PROSITE" id="PS50110">
    <property type="entry name" value="RESPONSE_REGULATORY"/>
    <property type="match status" value="1"/>
</dbReference>
<proteinExistence type="predicted"/>
<feature type="domain" description="Response regulatory" evidence="3">
    <location>
        <begin position="3"/>
        <end position="121"/>
    </location>
</feature>
<sequence length="129" mass="14459">MIKVLIVDDDEIFRAMLLAMMRREGYEVSAVDNGREALQRVEQDPPDLVITDILMPEIDGIELIMELAKLDARIPIIAVSGGRRTISLEFNLESAKLLGVRATLPKPFTRESLRKAIAEALDQDQKDTP</sequence>
<evidence type="ECO:0000313" key="5">
    <source>
        <dbReference type="Proteomes" id="UP000019460"/>
    </source>
</evidence>
<organism evidence="4 5">
    <name type="scientific">Imhoffiella purpurea</name>
    <dbReference type="NCBI Taxonomy" id="1249627"/>
    <lineage>
        <taxon>Bacteria</taxon>
        <taxon>Pseudomonadati</taxon>
        <taxon>Pseudomonadota</taxon>
        <taxon>Gammaproteobacteria</taxon>
        <taxon>Chromatiales</taxon>
        <taxon>Chromatiaceae</taxon>
        <taxon>Imhoffiella</taxon>
    </lineage>
</organism>
<dbReference type="Pfam" id="PF00072">
    <property type="entry name" value="Response_reg"/>
    <property type="match status" value="1"/>
</dbReference>
<dbReference type="SUPFAM" id="SSF52172">
    <property type="entry name" value="CheY-like"/>
    <property type="match status" value="1"/>
</dbReference>
<dbReference type="InterPro" id="IPR050595">
    <property type="entry name" value="Bact_response_regulator"/>
</dbReference>
<dbReference type="STRING" id="1249627.D779_3111"/>